<name>A0AA89CL50_CLONO</name>
<keyword evidence="4" id="KW-0548">Nucleotidyltransferase</keyword>
<evidence type="ECO:0000259" key="7">
    <source>
        <dbReference type="PROSITE" id="PS52018"/>
    </source>
</evidence>
<comment type="caution">
    <text evidence="8">The sequence shown here is derived from an EMBL/GenBank/DDBJ whole genome shotgun (WGS) entry which is preliminary data.</text>
</comment>
<dbReference type="RefSeq" id="WP_039251082.1">
    <property type="nucleotide sequence ID" value="NZ_JDRX01000048.1"/>
</dbReference>
<reference evidence="8 9" key="1">
    <citation type="submission" date="2014-01" db="EMBL/GenBank/DDBJ databases">
        <title>Plasmidome dynamics in the species complex Clostridium novyi sensu lato converts strains of independent lineages into distinctly different pathogens.</title>
        <authorList>
            <person name="Skarin H."/>
            <person name="Segerman B."/>
        </authorList>
    </citation>
    <scope>NUCLEOTIDE SEQUENCE [LARGE SCALE GENOMIC DNA]</scope>
    <source>
        <strain evidence="8 9">4570</strain>
    </source>
</reference>
<dbReference type="GO" id="GO:0003677">
    <property type="term" value="F:DNA binding"/>
    <property type="evidence" value="ECO:0007669"/>
    <property type="project" value="UniProtKB-UniRule"/>
</dbReference>
<accession>A0AA89CL50</accession>
<dbReference type="PROSITE" id="PS52018">
    <property type="entry name" value="DART"/>
    <property type="match status" value="1"/>
</dbReference>
<dbReference type="GO" id="GO:0016779">
    <property type="term" value="F:nucleotidyltransferase activity"/>
    <property type="evidence" value="ECO:0007669"/>
    <property type="project" value="UniProtKB-KW"/>
</dbReference>
<dbReference type="GO" id="GO:0016757">
    <property type="term" value="F:glycosyltransferase activity"/>
    <property type="evidence" value="ECO:0007669"/>
    <property type="project" value="UniProtKB-KW"/>
</dbReference>
<evidence type="ECO:0000256" key="3">
    <source>
        <dbReference type="ARBA" id="ARBA00022679"/>
    </source>
</evidence>
<evidence type="ECO:0000256" key="1">
    <source>
        <dbReference type="ARBA" id="ARBA00022649"/>
    </source>
</evidence>
<feature type="domain" description="DarT" evidence="7">
    <location>
        <begin position="25"/>
        <end position="143"/>
    </location>
</feature>
<keyword evidence="2" id="KW-0328">Glycosyltransferase</keyword>
<evidence type="ECO:0000256" key="4">
    <source>
        <dbReference type="ARBA" id="ARBA00022695"/>
    </source>
</evidence>
<evidence type="ECO:0000313" key="8">
    <source>
        <dbReference type="EMBL" id="KGM99484.1"/>
    </source>
</evidence>
<evidence type="ECO:0000256" key="5">
    <source>
        <dbReference type="ARBA" id="ARBA00023125"/>
    </source>
</evidence>
<dbReference type="AlphaFoldDB" id="A0AA89CL50"/>
<proteinExistence type="inferred from homology"/>
<gene>
    <name evidence="8" type="ORF">Z969_10675</name>
</gene>
<comment type="similarity">
    <text evidence="6">Belongs to the DarT ADP-ribosyltransferase family.</text>
</comment>
<keyword evidence="1 6" id="KW-1277">Toxin-antitoxin system</keyword>
<dbReference type="Proteomes" id="UP000030016">
    <property type="component" value="Unassembled WGS sequence"/>
</dbReference>
<protein>
    <recommendedName>
        <fullName evidence="7">DarT domain-containing protein</fullName>
    </recommendedName>
</protein>
<dbReference type="InterPro" id="IPR029494">
    <property type="entry name" value="DarT"/>
</dbReference>
<organism evidence="8 9">
    <name type="scientific">Clostridium novyi A str. 4570</name>
    <dbReference type="NCBI Taxonomy" id="1444290"/>
    <lineage>
        <taxon>Bacteria</taxon>
        <taxon>Bacillati</taxon>
        <taxon>Bacillota</taxon>
        <taxon>Clostridia</taxon>
        <taxon>Eubacteriales</taxon>
        <taxon>Clostridiaceae</taxon>
        <taxon>Clostridium</taxon>
    </lineage>
</organism>
<evidence type="ECO:0000313" key="9">
    <source>
        <dbReference type="Proteomes" id="UP000030016"/>
    </source>
</evidence>
<sequence>MDNYKEDFNQFKLIINKLKREYNFKGLWHVTDFKNLNSIFHDGELSSRKKCLDNGVNFVDGANHNVINKANLLVKSCTRFYYRPNTPTLYDNEGIKPKEYCNEIHIPRPVYLLFSEELIYDKDTIFSNGNATNSDIGNTFRFF</sequence>
<dbReference type="EMBL" id="JDRX01000048">
    <property type="protein sequence ID" value="KGM99484.1"/>
    <property type="molecule type" value="Genomic_DNA"/>
</dbReference>
<comment type="caution">
    <text evidence="6">Lacks conserved residue(s) required for the propagation of feature annotation.</text>
</comment>
<dbReference type="Pfam" id="PF14487">
    <property type="entry name" value="DarT"/>
    <property type="match status" value="1"/>
</dbReference>
<keyword evidence="5 6" id="KW-0238">DNA-binding</keyword>
<evidence type="ECO:0000256" key="6">
    <source>
        <dbReference type="PROSITE-ProRule" id="PRU01362"/>
    </source>
</evidence>
<evidence type="ECO:0000256" key="2">
    <source>
        <dbReference type="ARBA" id="ARBA00022676"/>
    </source>
</evidence>
<keyword evidence="3" id="KW-0808">Transferase</keyword>